<proteinExistence type="predicted"/>
<reference evidence="2" key="1">
    <citation type="journal article" date="2024" name="Proc. Natl. Acad. Sci. U.S.A.">
        <title>Extraordinary preservation of gene collinearity over three hundred million years revealed in homosporous lycophytes.</title>
        <authorList>
            <person name="Li C."/>
            <person name="Wickell D."/>
            <person name="Kuo L.Y."/>
            <person name="Chen X."/>
            <person name="Nie B."/>
            <person name="Liao X."/>
            <person name="Peng D."/>
            <person name="Ji J."/>
            <person name="Jenkins J."/>
            <person name="Williams M."/>
            <person name="Shu S."/>
            <person name="Plott C."/>
            <person name="Barry K."/>
            <person name="Rajasekar S."/>
            <person name="Grimwood J."/>
            <person name="Han X."/>
            <person name="Sun S."/>
            <person name="Hou Z."/>
            <person name="He W."/>
            <person name="Dai G."/>
            <person name="Sun C."/>
            <person name="Schmutz J."/>
            <person name="Leebens-Mack J.H."/>
            <person name="Li F.W."/>
            <person name="Wang L."/>
        </authorList>
    </citation>
    <scope>NUCLEOTIDE SEQUENCE [LARGE SCALE GENOMIC DNA]</scope>
    <source>
        <strain evidence="2">cv. PW_Plant_1</strain>
    </source>
</reference>
<organism evidence="1 2">
    <name type="scientific">Diphasiastrum complanatum</name>
    <name type="common">Issler's clubmoss</name>
    <name type="synonym">Lycopodium complanatum</name>
    <dbReference type="NCBI Taxonomy" id="34168"/>
    <lineage>
        <taxon>Eukaryota</taxon>
        <taxon>Viridiplantae</taxon>
        <taxon>Streptophyta</taxon>
        <taxon>Embryophyta</taxon>
        <taxon>Tracheophyta</taxon>
        <taxon>Lycopodiopsida</taxon>
        <taxon>Lycopodiales</taxon>
        <taxon>Lycopodiaceae</taxon>
        <taxon>Lycopodioideae</taxon>
        <taxon>Diphasiastrum</taxon>
    </lineage>
</organism>
<dbReference type="EMBL" id="CM055100">
    <property type="protein sequence ID" value="KAJ7544792.1"/>
    <property type="molecule type" value="Genomic_DNA"/>
</dbReference>
<gene>
    <name evidence="1" type="ORF">O6H91_09G093500</name>
</gene>
<protein>
    <submittedName>
        <fullName evidence="1">Uncharacterized protein</fullName>
    </submittedName>
</protein>
<evidence type="ECO:0000313" key="2">
    <source>
        <dbReference type="Proteomes" id="UP001162992"/>
    </source>
</evidence>
<dbReference type="Proteomes" id="UP001162992">
    <property type="component" value="Chromosome 9"/>
</dbReference>
<sequence>MAGAVGLISASSMRAVLSYPSLIDALQSAFSRTHLVSVPDRHHYPLISSALDQNATLLIMPAWSDPSATSNAFIGVKIATVFPRNNLIGLPAVSASYLLLSAETGAPLCVLDGKELTVWRTACASALAATFLAKDQAHTLVMVGAGAMAPHLITAHIAARPSLNTVLIWNKTAHKAAELADQLAKDSALKGVDFKECSDLEAAVSRADIVSCATLSEVALVEGGWLKPGVHLDLVGSFTPAMKECDDEAVRRARVFVDSSMALKESGELVGALQRGVISPQDVVGDLSELAKGEKIGRQTDEEVTLFKSVGCALEDLATAALIYSKLHG</sequence>
<comment type="caution">
    <text evidence="1">The sequence shown here is derived from an EMBL/GenBank/DDBJ whole genome shotgun (WGS) entry which is preliminary data.</text>
</comment>
<name>A0ACC2CS54_DIPCM</name>
<evidence type="ECO:0000313" key="1">
    <source>
        <dbReference type="EMBL" id="KAJ7544792.1"/>
    </source>
</evidence>
<accession>A0ACC2CS54</accession>
<keyword evidence="2" id="KW-1185">Reference proteome</keyword>